<feature type="transmembrane region" description="Helical" evidence="1">
    <location>
        <begin position="30"/>
        <end position="51"/>
    </location>
</feature>
<reference evidence="2 3" key="1">
    <citation type="submission" date="2019-01" db="EMBL/GenBank/DDBJ databases">
        <authorList>
            <person name="Chen W.-M."/>
        </authorList>
    </citation>
    <scope>NUCLEOTIDE SEQUENCE [LARGE SCALE GENOMIC DNA]</scope>
    <source>
        <strain evidence="2 3">KYPY4</strain>
    </source>
</reference>
<proteinExistence type="predicted"/>
<feature type="transmembrane region" description="Helical" evidence="1">
    <location>
        <begin position="58"/>
        <end position="80"/>
    </location>
</feature>
<organism evidence="2 3">
    <name type="scientific">Rubrivivax rivuli</name>
    <dbReference type="NCBI Taxonomy" id="1862385"/>
    <lineage>
        <taxon>Bacteria</taxon>
        <taxon>Pseudomonadati</taxon>
        <taxon>Pseudomonadota</taxon>
        <taxon>Betaproteobacteria</taxon>
        <taxon>Burkholderiales</taxon>
        <taxon>Sphaerotilaceae</taxon>
        <taxon>Rubrivivax</taxon>
    </lineage>
</organism>
<gene>
    <name evidence="2" type="ORF">EOE66_18670</name>
</gene>
<keyword evidence="3" id="KW-1185">Reference proteome</keyword>
<keyword evidence="1" id="KW-0812">Transmembrane</keyword>
<dbReference type="OrthoDB" id="9813621at2"/>
<dbReference type="AlphaFoldDB" id="A0A437RAX1"/>
<dbReference type="EMBL" id="SACR01000006">
    <property type="protein sequence ID" value="RVU43946.1"/>
    <property type="molecule type" value="Genomic_DNA"/>
</dbReference>
<evidence type="ECO:0000256" key="1">
    <source>
        <dbReference type="SAM" id="Phobius"/>
    </source>
</evidence>
<dbReference type="Proteomes" id="UP000285575">
    <property type="component" value="Unassembled WGS sequence"/>
</dbReference>
<protein>
    <recommendedName>
        <fullName evidence="4">GDT1 family protein</fullName>
    </recommendedName>
</protein>
<comment type="caution">
    <text evidence="2">The sequence shown here is derived from an EMBL/GenBank/DDBJ whole genome shotgun (WGS) entry which is preliminary data.</text>
</comment>
<accession>A0A437RAX1</accession>
<sequence>MAWGSAALLLLLPAVLMQFTAEIRWDAADFLAFGTMLLVAGLAGEAVARWVRSPKHRLMLGGAIVLAFLLVWVEAAVGIFH</sequence>
<evidence type="ECO:0000313" key="3">
    <source>
        <dbReference type="Proteomes" id="UP000285575"/>
    </source>
</evidence>
<keyword evidence="1" id="KW-1133">Transmembrane helix</keyword>
<name>A0A437RAX1_9BURK</name>
<evidence type="ECO:0008006" key="4">
    <source>
        <dbReference type="Google" id="ProtNLM"/>
    </source>
</evidence>
<keyword evidence="1" id="KW-0472">Membrane</keyword>
<evidence type="ECO:0000313" key="2">
    <source>
        <dbReference type="EMBL" id="RVU43946.1"/>
    </source>
</evidence>